<evidence type="ECO:0000259" key="8">
    <source>
        <dbReference type="PROSITE" id="PS51161"/>
    </source>
</evidence>
<dbReference type="Pfam" id="PF22811">
    <property type="entry name" value="Zn_ribbon_NrdR"/>
    <property type="match status" value="1"/>
</dbReference>
<keyword evidence="6 7" id="KW-0804">Transcription</keyword>
<keyword evidence="3 7" id="KW-0067">ATP-binding</keyword>
<dbReference type="GO" id="GO:0005524">
    <property type="term" value="F:ATP binding"/>
    <property type="evidence" value="ECO:0007669"/>
    <property type="project" value="UniProtKB-UniRule"/>
</dbReference>
<evidence type="ECO:0000256" key="7">
    <source>
        <dbReference type="HAMAP-Rule" id="MF_00440"/>
    </source>
</evidence>
<evidence type="ECO:0000256" key="4">
    <source>
        <dbReference type="ARBA" id="ARBA00023015"/>
    </source>
</evidence>
<dbReference type="GO" id="GO:0045892">
    <property type="term" value="P:negative regulation of DNA-templated transcription"/>
    <property type="evidence" value="ECO:0007669"/>
    <property type="project" value="UniProtKB-UniRule"/>
</dbReference>
<dbReference type="InterPro" id="IPR003796">
    <property type="entry name" value="RNR_NrdR-like"/>
</dbReference>
<dbReference type="HAMAP" id="MF_00440">
    <property type="entry name" value="NrdR"/>
    <property type="match status" value="1"/>
</dbReference>
<organism evidence="9 10">
    <name type="scientific">Candidatus Woesebacteria bacterium RIFCSPHIGHO2_01_FULL_37_10</name>
    <dbReference type="NCBI Taxonomy" id="1802489"/>
    <lineage>
        <taxon>Bacteria</taxon>
        <taxon>Candidatus Woeseibacteriota</taxon>
    </lineage>
</organism>
<keyword evidence="7" id="KW-0479">Metal-binding</keyword>
<comment type="cofactor">
    <cofactor evidence="7">
        <name>Zn(2+)</name>
        <dbReference type="ChEBI" id="CHEBI:29105"/>
    </cofactor>
    <text evidence="7">Binds 1 zinc ion.</text>
</comment>
<dbReference type="InterPro" id="IPR055173">
    <property type="entry name" value="NrdR-like_N"/>
</dbReference>
<dbReference type="PANTHER" id="PTHR30455">
    <property type="entry name" value="TRANSCRIPTIONAL REPRESSOR NRDR"/>
    <property type="match status" value="1"/>
</dbReference>
<keyword evidence="4 7" id="KW-0805">Transcription regulation</keyword>
<dbReference type="GO" id="GO:0008270">
    <property type="term" value="F:zinc ion binding"/>
    <property type="evidence" value="ECO:0007669"/>
    <property type="project" value="UniProtKB-UniRule"/>
</dbReference>
<dbReference type="PROSITE" id="PS51161">
    <property type="entry name" value="ATP_CONE"/>
    <property type="match status" value="1"/>
</dbReference>
<comment type="caution">
    <text evidence="9">The sequence shown here is derived from an EMBL/GenBank/DDBJ whole genome shotgun (WGS) entry which is preliminary data.</text>
</comment>
<dbReference type="GO" id="GO:0003677">
    <property type="term" value="F:DNA binding"/>
    <property type="evidence" value="ECO:0007669"/>
    <property type="project" value="UniProtKB-KW"/>
</dbReference>
<name>A0A1F7XUK4_9BACT</name>
<comment type="function">
    <text evidence="7">Negatively regulates transcription of bacterial ribonucleotide reductase nrd genes and operons by binding to NrdR-boxes.</text>
</comment>
<keyword evidence="2 7" id="KW-0547">Nucleotide-binding</keyword>
<feature type="zinc finger region" evidence="7">
    <location>
        <begin position="3"/>
        <end position="34"/>
    </location>
</feature>
<dbReference type="AlphaFoldDB" id="A0A1F7XUK4"/>
<keyword evidence="1 7" id="KW-0678">Repressor</keyword>
<dbReference type="Proteomes" id="UP000178446">
    <property type="component" value="Unassembled WGS sequence"/>
</dbReference>
<keyword evidence="5 7" id="KW-0238">DNA-binding</keyword>
<proteinExistence type="inferred from homology"/>
<protein>
    <recommendedName>
        <fullName evidence="7">Transcriptional repressor NrdR</fullName>
    </recommendedName>
</protein>
<reference evidence="9 10" key="1">
    <citation type="journal article" date="2016" name="Nat. Commun.">
        <title>Thousands of microbial genomes shed light on interconnected biogeochemical processes in an aquifer system.</title>
        <authorList>
            <person name="Anantharaman K."/>
            <person name="Brown C.T."/>
            <person name="Hug L.A."/>
            <person name="Sharon I."/>
            <person name="Castelle C.J."/>
            <person name="Probst A.J."/>
            <person name="Thomas B.C."/>
            <person name="Singh A."/>
            <person name="Wilkins M.J."/>
            <person name="Karaoz U."/>
            <person name="Brodie E.L."/>
            <person name="Williams K.H."/>
            <person name="Hubbard S.S."/>
            <person name="Banfield J.F."/>
        </authorList>
    </citation>
    <scope>NUCLEOTIDE SEQUENCE [LARGE SCALE GENOMIC DNA]</scope>
</reference>
<evidence type="ECO:0000256" key="2">
    <source>
        <dbReference type="ARBA" id="ARBA00022741"/>
    </source>
</evidence>
<keyword evidence="7" id="KW-0863">Zinc-finger</keyword>
<evidence type="ECO:0000313" key="9">
    <source>
        <dbReference type="EMBL" id="OGM18727.1"/>
    </source>
</evidence>
<keyword evidence="7" id="KW-0862">Zinc</keyword>
<feature type="domain" description="ATP-cone" evidence="8">
    <location>
        <begin position="49"/>
        <end position="139"/>
    </location>
</feature>
<dbReference type="InterPro" id="IPR005144">
    <property type="entry name" value="ATP-cone_dom"/>
</dbReference>
<dbReference type="EMBL" id="MGGB01000040">
    <property type="protein sequence ID" value="OGM18727.1"/>
    <property type="molecule type" value="Genomic_DNA"/>
</dbReference>
<dbReference type="Pfam" id="PF03477">
    <property type="entry name" value="ATP-cone"/>
    <property type="match status" value="1"/>
</dbReference>
<comment type="similarity">
    <text evidence="7">Belongs to the NrdR family.</text>
</comment>
<dbReference type="PANTHER" id="PTHR30455:SF2">
    <property type="entry name" value="TRANSCRIPTIONAL REPRESSOR NRDR"/>
    <property type="match status" value="1"/>
</dbReference>
<evidence type="ECO:0000313" key="10">
    <source>
        <dbReference type="Proteomes" id="UP000178446"/>
    </source>
</evidence>
<gene>
    <name evidence="7" type="primary">nrdR</name>
    <name evidence="9" type="ORF">A2685_02820</name>
</gene>
<accession>A0A1F7XUK4</accession>
<evidence type="ECO:0000256" key="5">
    <source>
        <dbReference type="ARBA" id="ARBA00023125"/>
    </source>
</evidence>
<sequence>MKCPFCGNNDSQVLESRSVDEGVAIRRRRECVKCKKRFTTIERVRGVALWVIKKDGRREPFDKEKVKRGILRAIEKRPISMDLAEDVVDQVEREMLRQEKEEVSSKAIGRAILLRLKKIDKVAWLRFASVYLEFEDLEDFAKAIK</sequence>
<evidence type="ECO:0000256" key="1">
    <source>
        <dbReference type="ARBA" id="ARBA00022491"/>
    </source>
</evidence>
<evidence type="ECO:0000256" key="3">
    <source>
        <dbReference type="ARBA" id="ARBA00022840"/>
    </source>
</evidence>
<dbReference type="NCBIfam" id="TIGR00244">
    <property type="entry name" value="transcriptional regulator NrdR"/>
    <property type="match status" value="1"/>
</dbReference>
<evidence type="ECO:0000256" key="6">
    <source>
        <dbReference type="ARBA" id="ARBA00023163"/>
    </source>
</evidence>